<dbReference type="AlphaFoldDB" id="A0A1Q2MDI3"/>
<evidence type="ECO:0000256" key="1">
    <source>
        <dbReference type="SAM" id="Coils"/>
    </source>
</evidence>
<keyword evidence="1" id="KW-0175">Coiled coil</keyword>
<dbReference type="KEGG" id="pbas:SMSP2_00666"/>
<keyword evidence="3" id="KW-1133">Transmembrane helix</keyword>
<organism evidence="4 5">
    <name type="scientific">Limihaloglobus sulfuriphilus</name>
    <dbReference type="NCBI Taxonomy" id="1851148"/>
    <lineage>
        <taxon>Bacteria</taxon>
        <taxon>Pseudomonadati</taxon>
        <taxon>Planctomycetota</taxon>
        <taxon>Phycisphaerae</taxon>
        <taxon>Sedimentisphaerales</taxon>
        <taxon>Sedimentisphaeraceae</taxon>
        <taxon>Limihaloglobus</taxon>
    </lineage>
</organism>
<sequence length="173" mass="20138">MDTQKNKFTVRLIRALPLLLIFAAGIVTGYSLSTIIKESRVQLPPRPDMHDRGERTMKKLSEELGLTQDQAQQLREIMKDTFKNLAQIREDARPLIKAEIDSMDAKIKAMLNPDQQTQWERLLGRFKNAVMRPEHGRMWNRRPRPGDDYPHKKGSFEERKPPQPDAEEPLEQP</sequence>
<protein>
    <submittedName>
        <fullName evidence="4">P pilus assembly/Cpx signaling pathway, periplasmic inhibitor/zinc-resistance associated protein</fullName>
    </submittedName>
</protein>
<keyword evidence="3" id="KW-0812">Transmembrane</keyword>
<dbReference type="RefSeq" id="WP_146682596.1">
    <property type="nucleotide sequence ID" value="NZ_CP019646.1"/>
</dbReference>
<feature type="transmembrane region" description="Helical" evidence="3">
    <location>
        <begin position="12"/>
        <end position="32"/>
    </location>
</feature>
<gene>
    <name evidence="4" type="ORF">SMSP2_00666</name>
</gene>
<name>A0A1Q2MDI3_9BACT</name>
<keyword evidence="5" id="KW-1185">Reference proteome</keyword>
<dbReference type="STRING" id="1851148.SMSP2_00666"/>
<keyword evidence="3" id="KW-0472">Membrane</keyword>
<dbReference type="EMBL" id="CP019646">
    <property type="protein sequence ID" value="AQQ70322.1"/>
    <property type="molecule type" value="Genomic_DNA"/>
</dbReference>
<accession>A0A1Q2MDI3</accession>
<feature type="compositionally biased region" description="Basic and acidic residues" evidence="2">
    <location>
        <begin position="144"/>
        <end position="162"/>
    </location>
</feature>
<evidence type="ECO:0000256" key="2">
    <source>
        <dbReference type="SAM" id="MobiDB-lite"/>
    </source>
</evidence>
<evidence type="ECO:0000313" key="5">
    <source>
        <dbReference type="Proteomes" id="UP000188181"/>
    </source>
</evidence>
<feature type="coiled-coil region" evidence="1">
    <location>
        <begin position="57"/>
        <end position="91"/>
    </location>
</feature>
<evidence type="ECO:0000256" key="3">
    <source>
        <dbReference type="SAM" id="Phobius"/>
    </source>
</evidence>
<reference evidence="5" key="1">
    <citation type="submission" date="2017-02" db="EMBL/GenBank/DDBJ databases">
        <title>Comparative genomics and description of representatives of a novel lineage of planctomycetes thriving in anoxic sediments.</title>
        <authorList>
            <person name="Spring S."/>
            <person name="Bunk B."/>
            <person name="Sproer C."/>
        </authorList>
    </citation>
    <scope>NUCLEOTIDE SEQUENCE [LARGE SCALE GENOMIC DNA]</scope>
    <source>
        <strain evidence="5">SM-Chi-D1</strain>
    </source>
</reference>
<feature type="region of interest" description="Disordered" evidence="2">
    <location>
        <begin position="134"/>
        <end position="173"/>
    </location>
</feature>
<proteinExistence type="predicted"/>
<dbReference type="Proteomes" id="UP000188181">
    <property type="component" value="Chromosome"/>
</dbReference>
<evidence type="ECO:0000313" key="4">
    <source>
        <dbReference type="EMBL" id="AQQ70322.1"/>
    </source>
</evidence>